<organism evidence="2 3">
    <name type="scientific">Cellulomonas chitinilytica</name>
    <dbReference type="NCBI Taxonomy" id="398759"/>
    <lineage>
        <taxon>Bacteria</taxon>
        <taxon>Bacillati</taxon>
        <taxon>Actinomycetota</taxon>
        <taxon>Actinomycetes</taxon>
        <taxon>Micrococcales</taxon>
        <taxon>Cellulomonadaceae</taxon>
        <taxon>Cellulomonas</taxon>
    </lineage>
</organism>
<keyword evidence="3" id="KW-1185">Reference proteome</keyword>
<reference evidence="2" key="1">
    <citation type="submission" date="2021-01" db="EMBL/GenBank/DDBJ databases">
        <title>Whole genome shotgun sequence of Cellulomonas chitinilytica NBRC 110799.</title>
        <authorList>
            <person name="Komaki H."/>
            <person name="Tamura T."/>
        </authorList>
    </citation>
    <scope>NUCLEOTIDE SEQUENCE</scope>
    <source>
        <strain evidence="2">NBRC 110799</strain>
    </source>
</reference>
<gene>
    <name evidence="2" type="ORF">Cch01nite_15550</name>
</gene>
<dbReference type="AlphaFoldDB" id="A0A919P005"/>
<evidence type="ECO:0000313" key="3">
    <source>
        <dbReference type="Proteomes" id="UP000632740"/>
    </source>
</evidence>
<protein>
    <submittedName>
        <fullName evidence="2">Uncharacterized protein</fullName>
    </submittedName>
</protein>
<name>A0A919P005_9CELL</name>
<accession>A0A919P005</accession>
<dbReference type="EMBL" id="BONK01000004">
    <property type="protein sequence ID" value="GIG20831.1"/>
    <property type="molecule type" value="Genomic_DNA"/>
</dbReference>
<dbReference type="Proteomes" id="UP000632740">
    <property type="component" value="Unassembled WGS sequence"/>
</dbReference>
<feature type="region of interest" description="Disordered" evidence="1">
    <location>
        <begin position="40"/>
        <end position="69"/>
    </location>
</feature>
<proteinExistence type="predicted"/>
<sequence>MPEPEGRLDAIRAAEDALRVPTDPDAQILAAVREGLDAVPAGHPNSWFDVPTQRNRTRPAGSLNNRRTR</sequence>
<evidence type="ECO:0000256" key="1">
    <source>
        <dbReference type="SAM" id="MobiDB-lite"/>
    </source>
</evidence>
<evidence type="ECO:0000313" key="2">
    <source>
        <dbReference type="EMBL" id="GIG20831.1"/>
    </source>
</evidence>
<comment type="caution">
    <text evidence="2">The sequence shown here is derived from an EMBL/GenBank/DDBJ whole genome shotgun (WGS) entry which is preliminary data.</text>
</comment>